<keyword evidence="2" id="KW-0862">Zinc</keyword>
<evidence type="ECO:0000313" key="5">
    <source>
        <dbReference type="Proteomes" id="UP000036681"/>
    </source>
</evidence>
<keyword evidence="1 3" id="KW-0863">Zinc-finger</keyword>
<dbReference type="SUPFAM" id="SSF57850">
    <property type="entry name" value="RING/U-box"/>
    <property type="match status" value="1"/>
</dbReference>
<feature type="domain" description="RING-type" evidence="4">
    <location>
        <begin position="110"/>
        <end position="151"/>
    </location>
</feature>
<name>A0A9J2PL08_ASCLU</name>
<accession>A0A9J2PL08</accession>
<proteinExistence type="predicted"/>
<dbReference type="PROSITE" id="PS50089">
    <property type="entry name" value="ZF_RING_2"/>
    <property type="match status" value="1"/>
</dbReference>
<keyword evidence="5" id="KW-1185">Reference proteome</keyword>
<evidence type="ECO:0000313" key="6">
    <source>
        <dbReference type="WBParaSite" id="ALUE_0000998401-mRNA-1"/>
    </source>
</evidence>
<evidence type="ECO:0000256" key="3">
    <source>
        <dbReference type="PROSITE-ProRule" id="PRU00175"/>
    </source>
</evidence>
<protein>
    <submittedName>
        <fullName evidence="6">RING-type domain-containing protein</fullName>
    </submittedName>
</protein>
<reference evidence="6" key="1">
    <citation type="submission" date="2023-03" db="UniProtKB">
        <authorList>
            <consortium name="WormBaseParasite"/>
        </authorList>
    </citation>
    <scope>IDENTIFICATION</scope>
</reference>
<dbReference type="WBParaSite" id="ALUE_0000998401-mRNA-1">
    <property type="protein sequence ID" value="ALUE_0000998401-mRNA-1"/>
    <property type="gene ID" value="ALUE_0000998401"/>
</dbReference>
<evidence type="ECO:0000256" key="1">
    <source>
        <dbReference type="ARBA" id="ARBA00022771"/>
    </source>
</evidence>
<organism evidence="5 6">
    <name type="scientific">Ascaris lumbricoides</name>
    <name type="common">Giant roundworm</name>
    <dbReference type="NCBI Taxonomy" id="6252"/>
    <lineage>
        <taxon>Eukaryota</taxon>
        <taxon>Metazoa</taxon>
        <taxon>Ecdysozoa</taxon>
        <taxon>Nematoda</taxon>
        <taxon>Chromadorea</taxon>
        <taxon>Rhabditida</taxon>
        <taxon>Spirurina</taxon>
        <taxon>Ascaridomorpha</taxon>
        <taxon>Ascaridoidea</taxon>
        <taxon>Ascarididae</taxon>
        <taxon>Ascaris</taxon>
    </lineage>
</organism>
<evidence type="ECO:0000256" key="2">
    <source>
        <dbReference type="ARBA" id="ARBA00022833"/>
    </source>
</evidence>
<dbReference type="Proteomes" id="UP000036681">
    <property type="component" value="Unplaced"/>
</dbReference>
<evidence type="ECO:0000259" key="4">
    <source>
        <dbReference type="PROSITE" id="PS50089"/>
    </source>
</evidence>
<dbReference type="GO" id="GO:0008270">
    <property type="term" value="F:zinc ion binding"/>
    <property type="evidence" value="ECO:0007669"/>
    <property type="project" value="UniProtKB-KW"/>
</dbReference>
<keyword evidence="1 3" id="KW-0479">Metal-binding</keyword>
<sequence length="170" mass="19186">MYFVPSHKPASEVFGAPVTVSKMNEVEKRLQMLGIRNSVIGTLRTNSENGEEDKGKNDYLDATHLTLPAQFSYDFELKEPELIRRSVVEPESKSIWVWVWREWLSYHGNCALCDRPLNAAIEPVVMNTCAHAVHVECAEEARINAKECPRCVAKRQHSSSKCTMICCCAA</sequence>
<dbReference type="InterPro" id="IPR001841">
    <property type="entry name" value="Znf_RING"/>
</dbReference>
<dbReference type="AlphaFoldDB" id="A0A9J2PL08"/>